<feature type="transmembrane region" description="Helical" evidence="3">
    <location>
        <begin position="36"/>
        <end position="57"/>
    </location>
</feature>
<feature type="domain" description="CzcB-like barrel-sandwich hybrid" evidence="5">
    <location>
        <begin position="117"/>
        <end position="296"/>
    </location>
</feature>
<dbReference type="InterPro" id="IPR058647">
    <property type="entry name" value="BSH_CzcB-like"/>
</dbReference>
<dbReference type="KEGG" id="osu:NT6N_01980"/>
<dbReference type="Pfam" id="PF25973">
    <property type="entry name" value="BSH_CzcB"/>
    <property type="match status" value="1"/>
</dbReference>
<feature type="coiled-coil region" evidence="2">
    <location>
        <begin position="181"/>
        <end position="252"/>
    </location>
</feature>
<dbReference type="GO" id="GO:0015562">
    <property type="term" value="F:efflux transmembrane transporter activity"/>
    <property type="evidence" value="ECO:0007669"/>
    <property type="project" value="TreeGrafter"/>
</dbReference>
<dbReference type="InterPro" id="IPR058792">
    <property type="entry name" value="Beta-barrel_RND_2"/>
</dbReference>
<keyword evidence="3" id="KW-0812">Transmembrane</keyword>
<dbReference type="NCBIfam" id="TIGR01730">
    <property type="entry name" value="RND_mfp"/>
    <property type="match status" value="1"/>
</dbReference>
<evidence type="ECO:0000256" key="2">
    <source>
        <dbReference type="SAM" id="Coils"/>
    </source>
</evidence>
<dbReference type="Pfam" id="PF25954">
    <property type="entry name" value="Beta-barrel_RND_2"/>
    <property type="match status" value="1"/>
</dbReference>
<evidence type="ECO:0000313" key="6">
    <source>
        <dbReference type="EMBL" id="BDS05158.1"/>
    </source>
</evidence>
<dbReference type="AlphaFoldDB" id="A0AAT9FGQ2"/>
<accession>A0AAT9FGQ2</accession>
<keyword evidence="2" id="KW-0175">Coiled coil</keyword>
<dbReference type="Gene3D" id="2.40.50.100">
    <property type="match status" value="1"/>
</dbReference>
<gene>
    <name evidence="6" type="ORF">NT6N_01980</name>
</gene>
<evidence type="ECO:0000259" key="5">
    <source>
        <dbReference type="Pfam" id="PF25973"/>
    </source>
</evidence>
<keyword evidence="3" id="KW-0472">Membrane</keyword>
<organism evidence="6">
    <name type="scientific">Oceaniferula spumae</name>
    <dbReference type="NCBI Taxonomy" id="2979115"/>
    <lineage>
        <taxon>Bacteria</taxon>
        <taxon>Pseudomonadati</taxon>
        <taxon>Verrucomicrobiota</taxon>
        <taxon>Verrucomicrobiia</taxon>
        <taxon>Verrucomicrobiales</taxon>
        <taxon>Verrucomicrobiaceae</taxon>
        <taxon>Oceaniferula</taxon>
    </lineage>
</organism>
<dbReference type="SUPFAM" id="SSF111369">
    <property type="entry name" value="HlyD-like secretion proteins"/>
    <property type="match status" value="1"/>
</dbReference>
<feature type="domain" description="CusB-like beta-barrel" evidence="4">
    <location>
        <begin position="323"/>
        <end position="392"/>
    </location>
</feature>
<dbReference type="Gene3D" id="2.40.30.170">
    <property type="match status" value="1"/>
</dbReference>
<protein>
    <submittedName>
        <fullName evidence="6">Hemolysin D</fullName>
    </submittedName>
</protein>
<evidence type="ECO:0000256" key="1">
    <source>
        <dbReference type="ARBA" id="ARBA00009477"/>
    </source>
</evidence>
<dbReference type="EMBL" id="AP026866">
    <property type="protein sequence ID" value="BDS05158.1"/>
    <property type="molecule type" value="Genomic_DNA"/>
</dbReference>
<dbReference type="PANTHER" id="PTHR30469">
    <property type="entry name" value="MULTIDRUG RESISTANCE PROTEIN MDTA"/>
    <property type="match status" value="1"/>
</dbReference>
<sequence length="485" mass="53296">MTKINCKSNIYQSMSLDQLSNSNKNASSQPRGRRSLAWLLPAGLLIGFLLIMALLFGKRLIPAVEVKTAQVITLRQEADAVGQPVAKAEESPAVTKGSLLFQASGWVEPDPYITYVPTLMNGVIDQVKVLEGQQVKKGELLAIMIDDDASLDLQEAEKKIISHQGRIDAHCQGTHIIEAELEAAKKKITALKTGAAEAADNYQRLKKIPAGAVPQQQVVAARLTKEKQEALVAEAEAEIPRLKARLEQIEFERVAMTSQLGELQIARDRAQLTMDRTKITAPMDGIVLRLHAAPGKKRMLNMDDPESAVIFELYDPENLQARIDVPLTEAAGIQVGQIVELTSDLLPDMTFNGTVTRITGEADLQRNTLQAKVSIKNPDIRLRPEMLVRGKFYSTGRTGKPSTVSKPSDAGRLALYVPEAALIDDNSVWVVDSENIARLRKIQLGKDARDNHRRVLDGLRSGENVILPPHDKLEDGTRVVVTNTK</sequence>
<proteinExistence type="inferred from homology"/>
<name>A0AAT9FGQ2_9BACT</name>
<evidence type="ECO:0000256" key="3">
    <source>
        <dbReference type="SAM" id="Phobius"/>
    </source>
</evidence>
<dbReference type="InterPro" id="IPR006143">
    <property type="entry name" value="RND_pump_MFP"/>
</dbReference>
<keyword evidence="3" id="KW-1133">Transmembrane helix</keyword>
<reference evidence="6" key="1">
    <citation type="submission" date="2024-07" db="EMBL/GenBank/DDBJ databases">
        <title>Complete genome sequence of Verrucomicrobiaceae bacterium NT6N.</title>
        <authorList>
            <person name="Huang C."/>
            <person name="Takami H."/>
            <person name="Hamasaki K."/>
        </authorList>
    </citation>
    <scope>NUCLEOTIDE SEQUENCE</scope>
    <source>
        <strain evidence="6">NT6N</strain>
    </source>
</reference>
<dbReference type="PANTHER" id="PTHR30469:SF15">
    <property type="entry name" value="HLYD FAMILY OF SECRETION PROTEINS"/>
    <property type="match status" value="1"/>
</dbReference>
<dbReference type="Gene3D" id="2.40.420.20">
    <property type="match status" value="1"/>
</dbReference>
<comment type="similarity">
    <text evidence="1">Belongs to the membrane fusion protein (MFP) (TC 8.A.1) family.</text>
</comment>
<dbReference type="GO" id="GO:1990281">
    <property type="term" value="C:efflux pump complex"/>
    <property type="evidence" value="ECO:0007669"/>
    <property type="project" value="TreeGrafter"/>
</dbReference>
<evidence type="ECO:0000259" key="4">
    <source>
        <dbReference type="Pfam" id="PF25954"/>
    </source>
</evidence>